<dbReference type="PRINTS" id="PR00463">
    <property type="entry name" value="EP450I"/>
</dbReference>
<keyword evidence="4" id="KW-0560">Oxidoreductase</keyword>
<evidence type="ECO:0000256" key="6">
    <source>
        <dbReference type="PIRSR" id="PIRSR602401-1"/>
    </source>
</evidence>
<dbReference type="InterPro" id="IPR001128">
    <property type="entry name" value="Cyt_P450"/>
</dbReference>
<dbReference type="SUPFAM" id="SSF48264">
    <property type="entry name" value="Cytochrome P450"/>
    <property type="match status" value="1"/>
</dbReference>
<dbReference type="GO" id="GO:0004497">
    <property type="term" value="F:monooxygenase activity"/>
    <property type="evidence" value="ECO:0007669"/>
    <property type="project" value="InterPro"/>
</dbReference>
<feature type="binding site" description="axial binding residue" evidence="6">
    <location>
        <position position="363"/>
    </location>
    <ligand>
        <name>heme</name>
        <dbReference type="ChEBI" id="CHEBI:30413"/>
    </ligand>
    <ligandPart>
        <name>Fe</name>
        <dbReference type="ChEBI" id="CHEBI:18248"/>
    </ligandPart>
</feature>
<proteinExistence type="inferred from homology"/>
<evidence type="ECO:0000256" key="1">
    <source>
        <dbReference type="ARBA" id="ARBA00010617"/>
    </source>
</evidence>
<keyword evidence="8" id="KW-1185">Reference proteome</keyword>
<evidence type="ECO:0000256" key="4">
    <source>
        <dbReference type="ARBA" id="ARBA00023002"/>
    </source>
</evidence>
<reference evidence="7 8" key="1">
    <citation type="submission" date="2016-10" db="EMBL/GenBank/DDBJ databases">
        <authorList>
            <person name="de Groot N.N."/>
        </authorList>
    </citation>
    <scope>NUCLEOTIDE SEQUENCE [LARGE SCALE GENOMIC DNA]</scope>
    <source>
        <strain evidence="7 8">CGMCC 1.7727</strain>
    </source>
</reference>
<comment type="similarity">
    <text evidence="1">Belongs to the cytochrome P450 family.</text>
</comment>
<keyword evidence="5 6" id="KW-0408">Iron</keyword>
<keyword evidence="2 6" id="KW-0349">Heme</keyword>
<dbReference type="RefSeq" id="WP_089743098.1">
    <property type="nucleotide sequence ID" value="NZ_FOGL01000019.1"/>
</dbReference>
<dbReference type="CDD" id="cd11067">
    <property type="entry name" value="CYP152"/>
    <property type="match status" value="1"/>
</dbReference>
<protein>
    <submittedName>
        <fullName evidence="7">Fatty-acid peroxygenase</fullName>
    </submittedName>
</protein>
<dbReference type="PANTHER" id="PTHR24302:SF15">
    <property type="entry name" value="FATTY-ACID PEROXYGENASE"/>
    <property type="match status" value="1"/>
</dbReference>
<organism evidence="7 8">
    <name type="scientific">Gracilibacillus ureilyticus</name>
    <dbReference type="NCBI Taxonomy" id="531814"/>
    <lineage>
        <taxon>Bacteria</taxon>
        <taxon>Bacillati</taxon>
        <taxon>Bacillota</taxon>
        <taxon>Bacilli</taxon>
        <taxon>Bacillales</taxon>
        <taxon>Bacillaceae</taxon>
        <taxon>Gracilibacillus</taxon>
    </lineage>
</organism>
<dbReference type="GO" id="GO:0020037">
    <property type="term" value="F:heme binding"/>
    <property type="evidence" value="ECO:0007669"/>
    <property type="project" value="InterPro"/>
</dbReference>
<evidence type="ECO:0000256" key="3">
    <source>
        <dbReference type="ARBA" id="ARBA00022723"/>
    </source>
</evidence>
<dbReference type="PANTHER" id="PTHR24302">
    <property type="entry name" value="CYTOCHROME P450 FAMILY 3"/>
    <property type="match status" value="1"/>
</dbReference>
<dbReference type="OrthoDB" id="9764248at2"/>
<dbReference type="InterPro" id="IPR002401">
    <property type="entry name" value="Cyt_P450_E_grp-I"/>
</dbReference>
<dbReference type="Pfam" id="PF00067">
    <property type="entry name" value="p450"/>
    <property type="match status" value="1"/>
</dbReference>
<evidence type="ECO:0000256" key="5">
    <source>
        <dbReference type="ARBA" id="ARBA00023004"/>
    </source>
</evidence>
<name>A0A1H9UU52_9BACI</name>
<evidence type="ECO:0000313" key="8">
    <source>
        <dbReference type="Proteomes" id="UP000199687"/>
    </source>
</evidence>
<dbReference type="Proteomes" id="UP000199687">
    <property type="component" value="Unassembled WGS sequence"/>
</dbReference>
<dbReference type="GO" id="GO:0005506">
    <property type="term" value="F:iron ion binding"/>
    <property type="evidence" value="ECO:0007669"/>
    <property type="project" value="InterPro"/>
</dbReference>
<evidence type="ECO:0000256" key="2">
    <source>
        <dbReference type="ARBA" id="ARBA00022617"/>
    </source>
</evidence>
<sequence length="416" mass="48877">MVNNQNMPKEKGLDHTISLLKEGYNYIYNRKDKYHSRVFQTRIMGEKANCLIGTKEAELFYDNNKFIRKGAAPSRIQKTLFGEGGVQGLDGEKHHHRKAVFMSFMTKEMLSEVKELTEMEWERAITRNQTEEFNVYEEAKRVLTNVAMRWVGIPMQEDERELTDELDDLFEDASAIGLKHWKARMSRSKTEDWIKQLVLDIRNGKLTVDQRRPLYQFSMHRDLDGQLLEPEIVSVEVLNLIRPIVAVSVYVDFTILASIQFPKEVEKLQQGNDKQLQFFIQEVRRFYPFFPFTVARVKKGFEWNGYTFEEGTLTLLDLYGTNHDPEIWKEPDHFLPDRFKEWNGNPFDFIPQGGGEFDIGHRCAGEWMTIDILKVTLNYFVNKISYEVPQQDFTYSMNDIPSLPASRVILENIRRK</sequence>
<dbReference type="Gene3D" id="1.10.630.10">
    <property type="entry name" value="Cytochrome P450"/>
    <property type="match status" value="1"/>
</dbReference>
<gene>
    <name evidence="7" type="ORF">SAMN04487944_11960</name>
</gene>
<dbReference type="InterPro" id="IPR036396">
    <property type="entry name" value="Cyt_P450_sf"/>
</dbReference>
<dbReference type="InterPro" id="IPR050705">
    <property type="entry name" value="Cytochrome_P450_3A"/>
</dbReference>
<keyword evidence="3 6" id="KW-0479">Metal-binding</keyword>
<dbReference type="EMBL" id="FOGL01000019">
    <property type="protein sequence ID" value="SES13005.1"/>
    <property type="molecule type" value="Genomic_DNA"/>
</dbReference>
<dbReference type="STRING" id="531814.SAMN04487944_11960"/>
<accession>A0A1H9UU52</accession>
<dbReference type="GO" id="GO:0016705">
    <property type="term" value="F:oxidoreductase activity, acting on paired donors, with incorporation or reduction of molecular oxygen"/>
    <property type="evidence" value="ECO:0007669"/>
    <property type="project" value="InterPro"/>
</dbReference>
<evidence type="ECO:0000313" key="7">
    <source>
        <dbReference type="EMBL" id="SES13005.1"/>
    </source>
</evidence>
<comment type="cofactor">
    <cofactor evidence="6">
        <name>heme</name>
        <dbReference type="ChEBI" id="CHEBI:30413"/>
    </cofactor>
</comment>
<dbReference type="AlphaFoldDB" id="A0A1H9UU52"/>